<keyword evidence="7" id="KW-0333">Golgi apparatus</keyword>
<evidence type="ECO:0000256" key="6">
    <source>
        <dbReference type="ARBA" id="ARBA00022989"/>
    </source>
</evidence>
<dbReference type="OrthoDB" id="542931at2759"/>
<comment type="similarity">
    <text evidence="2">Belongs to the SYS1 family.</text>
</comment>
<dbReference type="GO" id="GO:0005829">
    <property type="term" value="C:cytosol"/>
    <property type="evidence" value="ECO:0007669"/>
    <property type="project" value="GOC"/>
</dbReference>
<accession>A0A8T2TQ83</accession>
<evidence type="ECO:0000256" key="9">
    <source>
        <dbReference type="SAM" id="Phobius"/>
    </source>
</evidence>
<dbReference type="AlphaFoldDB" id="A0A8T2TQ83"/>
<dbReference type="GO" id="GO:0000139">
    <property type="term" value="C:Golgi membrane"/>
    <property type="evidence" value="ECO:0007669"/>
    <property type="project" value="UniProtKB-SubCell"/>
</dbReference>
<evidence type="ECO:0000256" key="2">
    <source>
        <dbReference type="ARBA" id="ARBA00008160"/>
    </source>
</evidence>
<dbReference type="PANTHER" id="PTHR12952">
    <property type="entry name" value="SYS1"/>
    <property type="match status" value="1"/>
</dbReference>
<keyword evidence="3" id="KW-0813">Transport</keyword>
<name>A0A8T2TQ83_CERRI</name>
<dbReference type="GO" id="GO:0006895">
    <property type="term" value="P:Golgi to endosome transport"/>
    <property type="evidence" value="ECO:0007669"/>
    <property type="project" value="TreeGrafter"/>
</dbReference>
<feature type="transmembrane region" description="Helical" evidence="9">
    <location>
        <begin position="12"/>
        <end position="36"/>
    </location>
</feature>
<keyword evidence="11" id="KW-1185">Reference proteome</keyword>
<protein>
    <recommendedName>
        <fullName evidence="12">Protein SYS1 homolog</fullName>
    </recommendedName>
</protein>
<sequence>MFYGAVAWDPWLIVSQIVCMQCLSYLSLGVLLWLLVGTHAPEFTLRYFFDYSTITASSFTGWCTIAAFLLNSIIGAGFLLFVVERNRKCLDFAATVYIIHLFLCLIYGGLPSSLTWWLVNGLSVASMTCIGEWLCLRRELRDIPTRNTRASI</sequence>
<reference evidence="10" key="1">
    <citation type="submission" date="2021-08" db="EMBL/GenBank/DDBJ databases">
        <title>WGS assembly of Ceratopteris richardii.</title>
        <authorList>
            <person name="Marchant D.B."/>
            <person name="Chen G."/>
            <person name="Jenkins J."/>
            <person name="Shu S."/>
            <person name="Leebens-Mack J."/>
            <person name="Grimwood J."/>
            <person name="Schmutz J."/>
            <person name="Soltis P."/>
            <person name="Soltis D."/>
            <person name="Chen Z.-H."/>
        </authorList>
    </citation>
    <scope>NUCLEOTIDE SEQUENCE</scope>
    <source>
        <strain evidence="10">Whitten #5841</strain>
        <tissue evidence="10">Leaf</tissue>
    </source>
</reference>
<evidence type="ECO:0000313" key="11">
    <source>
        <dbReference type="Proteomes" id="UP000825935"/>
    </source>
</evidence>
<dbReference type="GO" id="GO:0043001">
    <property type="term" value="P:Golgi to plasma membrane protein transport"/>
    <property type="evidence" value="ECO:0007669"/>
    <property type="project" value="TreeGrafter"/>
</dbReference>
<dbReference type="GO" id="GO:0005802">
    <property type="term" value="C:trans-Golgi network"/>
    <property type="evidence" value="ECO:0007669"/>
    <property type="project" value="TreeGrafter"/>
</dbReference>
<evidence type="ECO:0000256" key="8">
    <source>
        <dbReference type="ARBA" id="ARBA00023136"/>
    </source>
</evidence>
<proteinExistence type="inferred from homology"/>
<evidence type="ECO:0000256" key="3">
    <source>
        <dbReference type="ARBA" id="ARBA00022448"/>
    </source>
</evidence>
<dbReference type="Pfam" id="PF09801">
    <property type="entry name" value="SYS1"/>
    <property type="match status" value="1"/>
</dbReference>
<keyword evidence="5" id="KW-0653">Protein transport</keyword>
<dbReference type="InterPro" id="IPR019185">
    <property type="entry name" value="Integral_membrane_SYS1-rel"/>
</dbReference>
<dbReference type="OMA" id="MVMDWRE"/>
<keyword evidence="8 9" id="KW-0472">Membrane</keyword>
<evidence type="ECO:0000256" key="7">
    <source>
        <dbReference type="ARBA" id="ARBA00023034"/>
    </source>
</evidence>
<organism evidence="10 11">
    <name type="scientific">Ceratopteris richardii</name>
    <name type="common">Triangle waterfern</name>
    <dbReference type="NCBI Taxonomy" id="49495"/>
    <lineage>
        <taxon>Eukaryota</taxon>
        <taxon>Viridiplantae</taxon>
        <taxon>Streptophyta</taxon>
        <taxon>Embryophyta</taxon>
        <taxon>Tracheophyta</taxon>
        <taxon>Polypodiopsida</taxon>
        <taxon>Polypodiidae</taxon>
        <taxon>Polypodiales</taxon>
        <taxon>Pteridineae</taxon>
        <taxon>Pteridaceae</taxon>
        <taxon>Parkerioideae</taxon>
        <taxon>Ceratopteris</taxon>
    </lineage>
</organism>
<gene>
    <name evidence="10" type="ORF">KP509_12G081800</name>
</gene>
<evidence type="ECO:0008006" key="12">
    <source>
        <dbReference type="Google" id="ProtNLM"/>
    </source>
</evidence>
<dbReference type="PANTHER" id="PTHR12952:SF0">
    <property type="entry name" value="PROTEIN SYS1 HOMOLOG"/>
    <property type="match status" value="1"/>
</dbReference>
<dbReference type="GO" id="GO:0034067">
    <property type="term" value="P:protein localization to Golgi apparatus"/>
    <property type="evidence" value="ECO:0007669"/>
    <property type="project" value="TreeGrafter"/>
</dbReference>
<evidence type="ECO:0000313" key="10">
    <source>
        <dbReference type="EMBL" id="KAH7423933.1"/>
    </source>
</evidence>
<feature type="transmembrane region" description="Helical" evidence="9">
    <location>
        <begin position="90"/>
        <end position="110"/>
    </location>
</feature>
<comment type="subcellular location">
    <subcellularLocation>
        <location evidence="1">Golgi apparatus membrane</location>
        <topology evidence="1">Multi-pass membrane protein</topology>
    </subcellularLocation>
</comment>
<dbReference type="EMBL" id="CM035417">
    <property type="protein sequence ID" value="KAH7423933.1"/>
    <property type="molecule type" value="Genomic_DNA"/>
</dbReference>
<feature type="transmembrane region" description="Helical" evidence="9">
    <location>
        <begin position="56"/>
        <end position="83"/>
    </location>
</feature>
<keyword evidence="6 9" id="KW-1133">Transmembrane helix</keyword>
<dbReference type="Proteomes" id="UP000825935">
    <property type="component" value="Chromosome 12"/>
</dbReference>
<evidence type="ECO:0000256" key="1">
    <source>
        <dbReference type="ARBA" id="ARBA00004653"/>
    </source>
</evidence>
<keyword evidence="4 9" id="KW-0812">Transmembrane</keyword>
<evidence type="ECO:0000256" key="4">
    <source>
        <dbReference type="ARBA" id="ARBA00022692"/>
    </source>
</evidence>
<evidence type="ECO:0000256" key="5">
    <source>
        <dbReference type="ARBA" id="ARBA00022927"/>
    </source>
</evidence>
<comment type="caution">
    <text evidence="10">The sequence shown here is derived from an EMBL/GenBank/DDBJ whole genome shotgun (WGS) entry which is preliminary data.</text>
</comment>